<reference evidence="4" key="1">
    <citation type="submission" date="2022-07" db="EMBL/GenBank/DDBJ databases">
        <title>Phylogenomic reconstructions and comparative analyses of Kickxellomycotina fungi.</title>
        <authorList>
            <person name="Reynolds N.K."/>
            <person name="Stajich J.E."/>
            <person name="Barry K."/>
            <person name="Grigoriev I.V."/>
            <person name="Crous P."/>
            <person name="Smith M.E."/>
        </authorList>
    </citation>
    <scope>NUCLEOTIDE SEQUENCE</scope>
    <source>
        <strain evidence="4">NBRC 100468</strain>
    </source>
</reference>
<gene>
    <name evidence="4" type="ORF">H4219_004674</name>
</gene>
<sequence length="651" mass="73590">MKLGFKGKGNEYGRLYIISMLTVALILGLAVQCIEILEEGLDYDMAGPRNVPRDEPLNKRAPLLDFLPFKLFRDKLETRAAPTSTSTLTSASAPNPSPTATPKQSLFEKISRIKPSQRHKLLNLLPFKWYKNEPEPVTPSNTSTATSTPTPSPPTDTEKLSLLGKLLGKSPKQKHKHLNFWPFNLKNSSSKPPLVPISTKKLSLWDRLWGKTPTPIPESSPTHAPSPTYTEIVFADALKSDFINVWDLFVGPEENIKGLYGVEDEKELESEGVNENIIKEEKPLHPSLEVPSNGNEDLSINLWDIFDKQKVEEKEEKDNSFDFFGILRSGAANTFDILETLIKPIPTDPKINETEWIYDDPQMEDFLLYAHYAAAAYQDGDVIKNWTCNHCLLPVIKHTTVHTQWNEFIPPSQGFVATNDLRKEIIIAAKGTENIFQMIMDTEAIMQMIFRKVFGSEGKAHIGYGRGYASSKPHIYRVLPSLIEKYPEYSVVLTGHSLGGAITALCTRELFTVFPEIRGRLKLYTYGEPRVGDFDFATDFNRMGIAAHRLVNNADIVPHYSPQALGYVHHDQEFWMVRNTTLGGVPDKPIVMRECHVNGPEVNFTASEDPNCAIQLNFGSRSLQEHFILNYIYSIKDTYYHRKHNNSHIDS</sequence>
<dbReference type="InterPro" id="IPR029058">
    <property type="entry name" value="AB_hydrolase_fold"/>
</dbReference>
<dbReference type="PANTHER" id="PTHR45908:SF5">
    <property type="entry name" value="FUNGAL LIPASE-LIKE DOMAIN-CONTAINING PROTEIN"/>
    <property type="match status" value="1"/>
</dbReference>
<feature type="compositionally biased region" description="Low complexity" evidence="1">
    <location>
        <begin position="80"/>
        <end position="102"/>
    </location>
</feature>
<proteinExistence type="predicted"/>
<dbReference type="OrthoDB" id="426718at2759"/>
<dbReference type="SUPFAM" id="SSF53474">
    <property type="entry name" value="alpha/beta-Hydrolases"/>
    <property type="match status" value="1"/>
</dbReference>
<accession>A0A9W7ZQU7</accession>
<dbReference type="GO" id="GO:0006629">
    <property type="term" value="P:lipid metabolic process"/>
    <property type="evidence" value="ECO:0007669"/>
    <property type="project" value="InterPro"/>
</dbReference>
<dbReference type="Proteomes" id="UP001150538">
    <property type="component" value="Unassembled WGS sequence"/>
</dbReference>
<name>A0A9W7ZQU7_9FUNG</name>
<dbReference type="EMBL" id="JANBPU010000184">
    <property type="protein sequence ID" value="KAJ1914701.1"/>
    <property type="molecule type" value="Genomic_DNA"/>
</dbReference>
<feature type="region of interest" description="Disordered" evidence="1">
    <location>
        <begin position="80"/>
        <end position="109"/>
    </location>
</feature>
<keyword evidence="5" id="KW-1185">Reference proteome</keyword>
<evidence type="ECO:0000256" key="2">
    <source>
        <dbReference type="SAM" id="Phobius"/>
    </source>
</evidence>
<evidence type="ECO:0000256" key="1">
    <source>
        <dbReference type="SAM" id="MobiDB-lite"/>
    </source>
</evidence>
<feature type="compositionally biased region" description="Low complexity" evidence="1">
    <location>
        <begin position="138"/>
        <end position="149"/>
    </location>
</feature>
<dbReference type="PANTHER" id="PTHR45908">
    <property type="entry name" value="PROTEIN CBG11750-RELATED"/>
    <property type="match status" value="1"/>
</dbReference>
<dbReference type="AlphaFoldDB" id="A0A9W7ZQU7"/>
<keyword evidence="2" id="KW-1133">Transmembrane helix</keyword>
<protein>
    <recommendedName>
        <fullName evidence="3">Fungal lipase-type domain-containing protein</fullName>
    </recommendedName>
</protein>
<comment type="caution">
    <text evidence="4">The sequence shown here is derived from an EMBL/GenBank/DDBJ whole genome shotgun (WGS) entry which is preliminary data.</text>
</comment>
<dbReference type="Pfam" id="PF01764">
    <property type="entry name" value="Lipase_3"/>
    <property type="match status" value="1"/>
</dbReference>
<feature type="transmembrane region" description="Helical" evidence="2">
    <location>
        <begin position="12"/>
        <end position="31"/>
    </location>
</feature>
<keyword evidence="2" id="KW-0472">Membrane</keyword>
<dbReference type="InterPro" id="IPR002921">
    <property type="entry name" value="Fungal_lipase-type"/>
</dbReference>
<organism evidence="4 5">
    <name type="scientific">Mycoemilia scoparia</name>
    <dbReference type="NCBI Taxonomy" id="417184"/>
    <lineage>
        <taxon>Eukaryota</taxon>
        <taxon>Fungi</taxon>
        <taxon>Fungi incertae sedis</taxon>
        <taxon>Zoopagomycota</taxon>
        <taxon>Kickxellomycotina</taxon>
        <taxon>Kickxellomycetes</taxon>
        <taxon>Kickxellales</taxon>
        <taxon>Kickxellaceae</taxon>
        <taxon>Mycoemilia</taxon>
    </lineage>
</organism>
<evidence type="ECO:0000313" key="4">
    <source>
        <dbReference type="EMBL" id="KAJ1914701.1"/>
    </source>
</evidence>
<evidence type="ECO:0000313" key="5">
    <source>
        <dbReference type="Proteomes" id="UP001150538"/>
    </source>
</evidence>
<evidence type="ECO:0000259" key="3">
    <source>
        <dbReference type="Pfam" id="PF01764"/>
    </source>
</evidence>
<dbReference type="CDD" id="cd00519">
    <property type="entry name" value="Lipase_3"/>
    <property type="match status" value="1"/>
</dbReference>
<feature type="region of interest" description="Disordered" evidence="1">
    <location>
        <begin position="133"/>
        <end position="159"/>
    </location>
</feature>
<dbReference type="Gene3D" id="3.40.50.1820">
    <property type="entry name" value="alpha/beta hydrolase"/>
    <property type="match status" value="1"/>
</dbReference>
<feature type="domain" description="Fungal lipase-type" evidence="3">
    <location>
        <begin position="427"/>
        <end position="563"/>
    </location>
</feature>
<keyword evidence="2" id="KW-0812">Transmembrane</keyword>